<dbReference type="NCBIfam" id="NF033550">
    <property type="entry name" value="transpos_ISL3"/>
    <property type="match status" value="1"/>
</dbReference>
<gene>
    <name evidence="5" type="ORF">NPRO_12770</name>
</gene>
<evidence type="ECO:0000259" key="3">
    <source>
        <dbReference type="Pfam" id="PF13542"/>
    </source>
</evidence>
<protein>
    <submittedName>
        <fullName evidence="5">Transposase</fullName>
    </submittedName>
</protein>
<dbReference type="PANTHER" id="PTHR33498:SF1">
    <property type="entry name" value="TRANSPOSASE FOR INSERTION SEQUENCE ELEMENT IS1557"/>
    <property type="match status" value="1"/>
</dbReference>
<dbReference type="Proteomes" id="UP000662873">
    <property type="component" value="Chromosome"/>
</dbReference>
<feature type="domain" description="Transposase IS204/IS1001/IS1096/IS1165 zinc-finger" evidence="4">
    <location>
        <begin position="46"/>
        <end position="74"/>
    </location>
</feature>
<feature type="region of interest" description="Disordered" evidence="1">
    <location>
        <begin position="394"/>
        <end position="434"/>
    </location>
</feature>
<dbReference type="InterPro" id="IPR002560">
    <property type="entry name" value="Transposase_DDE"/>
</dbReference>
<evidence type="ECO:0000313" key="5">
    <source>
        <dbReference type="EMBL" id="BBO23682.1"/>
    </source>
</evidence>
<dbReference type="KEGG" id="npy:NPRO_12770"/>
<evidence type="ECO:0000256" key="1">
    <source>
        <dbReference type="SAM" id="MobiDB-lite"/>
    </source>
</evidence>
<dbReference type="InterPro" id="IPR032877">
    <property type="entry name" value="Transposase_HTH"/>
</dbReference>
<evidence type="ECO:0000259" key="2">
    <source>
        <dbReference type="Pfam" id="PF01610"/>
    </source>
</evidence>
<dbReference type="Pfam" id="PF14690">
    <property type="entry name" value="Zn_ribbon_ISL3"/>
    <property type="match status" value="1"/>
</dbReference>
<evidence type="ECO:0000259" key="4">
    <source>
        <dbReference type="Pfam" id="PF14690"/>
    </source>
</evidence>
<dbReference type="InterPro" id="IPR047951">
    <property type="entry name" value="Transpos_ISL3"/>
</dbReference>
<accession>A0A809RV46</accession>
<dbReference type="InterPro" id="IPR029261">
    <property type="entry name" value="Transposase_Znf"/>
</dbReference>
<name>A0A809RV46_9BACT</name>
<reference evidence="5" key="1">
    <citation type="journal article" name="DNA Res.">
        <title>The physiological potential of anammox bacteria as revealed by their core genome structure.</title>
        <authorList>
            <person name="Okubo T."/>
            <person name="Toyoda A."/>
            <person name="Fukuhara K."/>
            <person name="Uchiyama I."/>
            <person name="Harigaya Y."/>
            <person name="Kuroiwa M."/>
            <person name="Suzuki T."/>
            <person name="Murakami Y."/>
            <person name="Suwa Y."/>
            <person name="Takami H."/>
        </authorList>
    </citation>
    <scope>NUCLEOTIDE SEQUENCE</scope>
    <source>
        <strain evidence="5">317325-2</strain>
    </source>
</reference>
<dbReference type="Pfam" id="PF13542">
    <property type="entry name" value="HTH_Tnp_ISL3"/>
    <property type="match status" value="1"/>
</dbReference>
<feature type="domain" description="Transposase IS204/IS1001/IS1096/IS1165 DDE" evidence="2">
    <location>
        <begin position="148"/>
        <end position="377"/>
    </location>
</feature>
<proteinExistence type="predicted"/>
<sequence length="434" mass="48645">MQPTELFALGLGLTPPWKIVDIEFIDGEVHIKVDFERGARFGGLEVHATSERKWRHLNFFKYPCFIHARVPRVIGKDGKVATVQVPWAHAGSGFTMDFEAHAIELVSQMPVALAARLLRLSDTRLWRLIHQYVKRTRDALGIGQPTRIGVDETAARRGHDYITVFVDLDARRVLYACQGRSGAALFEFKAFLKAKGADPAKVQAFTCDMGPAFLGGIAQAFPQASVTLDRYHLVALLTRAVDVTRKAETKKATKFKRTRWLWLKNPTNLSEKEKLSLQELLEENAFPLTGKAYGLRLAFQELFKVPRCQAQTAFYEWIGMALASEIHAVVEVAVTFFNAADKILRWFETRISNGFLEGLLAGCRWGSRASPGFQRWEPGANTVGFVKQSGCGIGRRPSADQRSHSLWTSQRPVSTSRRRPSTVSNHFSLASGER</sequence>
<organism evidence="5 6">
    <name type="scientific">Candidatus Nitrosymbiomonas proteolyticus</name>
    <dbReference type="NCBI Taxonomy" id="2608984"/>
    <lineage>
        <taxon>Bacteria</taxon>
        <taxon>Bacillati</taxon>
        <taxon>Armatimonadota</taxon>
        <taxon>Armatimonadota incertae sedis</taxon>
        <taxon>Candidatus Nitrosymbiomonas</taxon>
    </lineage>
</organism>
<evidence type="ECO:0000313" key="6">
    <source>
        <dbReference type="Proteomes" id="UP000662873"/>
    </source>
</evidence>
<feature type="domain" description="Transposase IS204/IS1001/IS1096/IS1165 helix-turn-helix" evidence="3">
    <location>
        <begin position="83"/>
        <end position="133"/>
    </location>
</feature>
<dbReference type="Pfam" id="PF01610">
    <property type="entry name" value="DDE_Tnp_ISL3"/>
    <property type="match status" value="1"/>
</dbReference>
<dbReference type="AlphaFoldDB" id="A0A809RV46"/>
<dbReference type="EMBL" id="AP021858">
    <property type="protein sequence ID" value="BBO23682.1"/>
    <property type="molecule type" value="Genomic_DNA"/>
</dbReference>
<dbReference type="PANTHER" id="PTHR33498">
    <property type="entry name" value="TRANSPOSASE FOR INSERTION SEQUENCE ELEMENT IS1557"/>
    <property type="match status" value="1"/>
</dbReference>